<dbReference type="InterPro" id="IPR045076">
    <property type="entry name" value="MutS"/>
</dbReference>
<feature type="compositionally biased region" description="Basic and acidic residues" evidence="6">
    <location>
        <begin position="2039"/>
        <end position="2048"/>
    </location>
</feature>
<dbReference type="InterPro" id="IPR016024">
    <property type="entry name" value="ARM-type_fold"/>
</dbReference>
<feature type="compositionally biased region" description="Polar residues" evidence="6">
    <location>
        <begin position="1133"/>
        <end position="1146"/>
    </location>
</feature>
<dbReference type="PANTHER" id="PTHR11361">
    <property type="entry name" value="DNA MISMATCH REPAIR PROTEIN MUTS FAMILY MEMBER"/>
    <property type="match status" value="1"/>
</dbReference>
<feature type="compositionally biased region" description="Polar residues" evidence="6">
    <location>
        <begin position="2173"/>
        <end position="2190"/>
    </location>
</feature>
<dbReference type="Gene3D" id="3.40.50.300">
    <property type="entry name" value="P-loop containing nucleotide triphosphate hydrolases"/>
    <property type="match status" value="1"/>
</dbReference>
<keyword evidence="3" id="KW-0067">ATP-binding</keyword>
<dbReference type="Gene3D" id="1.25.10.10">
    <property type="entry name" value="Leucine-rich Repeat Variant"/>
    <property type="match status" value="1"/>
</dbReference>
<dbReference type="SUPFAM" id="SSF48334">
    <property type="entry name" value="DNA repair protein MutS, domain III"/>
    <property type="match status" value="1"/>
</dbReference>
<protein>
    <submittedName>
        <fullName evidence="8">DNA mismatch repair protein MutS</fullName>
    </submittedName>
</protein>
<feature type="compositionally biased region" description="Polar residues" evidence="6">
    <location>
        <begin position="1066"/>
        <end position="1083"/>
    </location>
</feature>
<keyword evidence="4" id="KW-0238">DNA-binding</keyword>
<feature type="compositionally biased region" description="Basic and acidic residues" evidence="6">
    <location>
        <begin position="1196"/>
        <end position="1205"/>
    </location>
</feature>
<evidence type="ECO:0000259" key="7">
    <source>
        <dbReference type="PROSITE" id="PS00486"/>
    </source>
</evidence>
<evidence type="ECO:0000256" key="1">
    <source>
        <dbReference type="ARBA" id="ARBA00006271"/>
    </source>
</evidence>
<evidence type="ECO:0000256" key="6">
    <source>
        <dbReference type="SAM" id="MobiDB-lite"/>
    </source>
</evidence>
<keyword evidence="2" id="KW-0547">Nucleotide-binding</keyword>
<feature type="compositionally biased region" description="Low complexity" evidence="6">
    <location>
        <begin position="1084"/>
        <end position="1097"/>
    </location>
</feature>
<keyword evidence="5" id="KW-0469">Meiosis</keyword>
<dbReference type="InterPro" id="IPR036187">
    <property type="entry name" value="DNA_mismatch_repair_MutS_sf"/>
</dbReference>
<reference evidence="8 9" key="1">
    <citation type="journal article" date="2022" name="bioRxiv">
        <title>Genomics of Preaxostyla Flagellates Illuminates Evolutionary Transitions and the Path Towards Mitochondrial Loss.</title>
        <authorList>
            <person name="Novak L.V.F."/>
            <person name="Treitli S.C."/>
            <person name="Pyrih J."/>
            <person name="Halakuc P."/>
            <person name="Pipaliya S.V."/>
            <person name="Vacek V."/>
            <person name="Brzon O."/>
            <person name="Soukal P."/>
            <person name="Eme L."/>
            <person name="Dacks J.B."/>
            <person name="Karnkowska A."/>
            <person name="Elias M."/>
            <person name="Hampl V."/>
        </authorList>
    </citation>
    <scope>NUCLEOTIDE SEQUENCE [LARGE SCALE GENOMIC DNA]</scope>
    <source>
        <strain evidence="8">NAU3</strain>
        <tissue evidence="8">Gut</tissue>
    </source>
</reference>
<feature type="domain" description="DNA mismatch repair proteins mutS family" evidence="7">
    <location>
        <begin position="1843"/>
        <end position="1859"/>
    </location>
</feature>
<organism evidence="8 9">
    <name type="scientific">Blattamonas nauphoetae</name>
    <dbReference type="NCBI Taxonomy" id="2049346"/>
    <lineage>
        <taxon>Eukaryota</taxon>
        <taxon>Metamonada</taxon>
        <taxon>Preaxostyla</taxon>
        <taxon>Oxymonadida</taxon>
        <taxon>Blattamonas</taxon>
    </lineage>
</organism>
<evidence type="ECO:0000256" key="2">
    <source>
        <dbReference type="ARBA" id="ARBA00022741"/>
    </source>
</evidence>
<feature type="region of interest" description="Disordered" evidence="6">
    <location>
        <begin position="2173"/>
        <end position="2193"/>
    </location>
</feature>
<name>A0ABQ9XKX1_9EUKA</name>
<sequence length="2224" mass="245862">MTQPFDANEKITAQVHTQDEIDKLTIDDERPLIDHVKAVFIRGSQFEKETLITSLPYFIRQCGASIYPYLPQALDAIALSDSSFRSQAAVSFAECIFDSLIPPHIVSTLIGPICHLIVDFEDLTSITYLDLLGIALGANPTTVSITDVAEVFIQKTEVFEKAPVKMAACRVMAKFLQFLGIRLSSNTKYADLLVSSTPADSLGQQMDDYLKSLVDSVETNEKIAPSFQPYHYLPSATTLQADPNVSQQRLQGNYVLSYSTPALPLPAFFLNGSTHQLVDEPLSFTSLFPLQTYTDPTPVQPSQSNPLHFRCLSPSHHTAPVFQADFNSLPSLPPDKGTACCCLSRVACVLSKTDRINRVWQTVLRKVFVTQQKEKKIEDEKKEDKTPQKAKGKDSDVDDDISLIFVYLRSLGHFLLLFVGFDDMLHWKDDKNQKDDKSSKDSEQKPDKQLGVQTVNSILSFYKQATTVALHSPHLPSPVPPPFSLLLDCAYVYPSLVRFGSFARHIHLLPLVGQLSSGQTALMQFTPFLQIQFNALMGTESVDARKTLAKSFSWISELASIILEKEDKADKREKDSIRAPKPDNTFLSRHKLWQHIQSLTTKEREKESERVSGYILKSLERFLADSSVAVLAEAVPQLPFIFHSVTFTTEQLSTFTHLFILFLQRISPVIVFSPAASRPPSPPSSPPGHAKVSSPLILSWRQLVSLFHTILILLPLFSAPQIVQSLLPFFLSFVHQPPTTLSFAACYSFCRTLRSVRSKRVRTDVMSCLILALAHSSSARHRISFFYISTACFLCFSRKWCKITVLPPLLELLQDPAKEVVVKTMKLLPVLRASLILPQDLHTLTQLTQLLTKFQKSPNLLIRRTAEHIQADWKAMDSAEGDTTIGLAHSPEIDAVLQEEEEKLQNERLKTQGTIDSDERELSKIDTSGCFQNVIAEFVPTALQSVQVIVSSTAFPQLVPALASSPILASVKPAKSPTPKPQQKPASLVIPPTITIPSTSNPVPLIKPSKQTGILLSDGTVASSMLSSISPPPTVLASIFSALNSPSTPVPSPPMSPSASYIPSPTSQTPKVESELTSGRQTTSVPVSSLSSVPLSSRIPNKSSTLVHSFSFVPPSSRKPTAHPSQPHHSRPHGTTPSLPRSNSLKHTAHVANLIGDPDKSQGSKTARAKLTNAAHSESPVPKAKLSKSPPISVRKQRDSVTARHRDTRHSVTGATKLREKDFVLQPIEVKRKASPKQIPRQKPANTSSTSTKVGIASFTLQSSKIRLLEYSDTQTYSYSVFYMAEEAPTEILIPTNMVGLPLATLLQRLFPCAVVVPLARKFYNDSIGLRNLQQYSFDSSHSLASFSPSHYLAFGASLRVQFDTPANRVLMNTATVEALEIVESNKMNHRPRLKPKSTPTSSLLSFLQHTSTPTGTRLLRANLIQPLTNLDTINSRLDGISELCLAVQRSSLPDDSPDLLTIASSLLSKMPDLDTMISAISTHSKTESIASFQRGLQAMVNLQRTLSLLPQLTKLLSPMKTSLLREIVTNFSSPVFDEIVEQIDTIFSAERLTQIGKGSTSSIHALSLIVRPNVSSVIDLSRTVYEETMNDLRSLLLSYQSTYSTSSLKLHFATKRGVYLSVATEELKKLPESFNQRVKLGNKRMSCSTDEIASLSVRCKKSLNDIIVHSFNLIKQLQSTVRSNIGLFFRLTESISLLDLIVSLATVAHTNPSYVRPELSYNGPIVLKRARHPLREKLLEDDYVPNDVFITPERNIQIVTGSNMSGKTSYLHLVASLTVLAQIGHTYADSDIHGVIYTGKPKKRICAPGIAELIPKKHSSLILVLHAKSTDTPSSISFTPHSLILLDELGASTAEEEGLGIAWAVCETFADSHSSRSVYPADSATLHPLTLSHSLGPVTLFSTHFGDLQRLESFRTNVLNVHMETVRRDQSATATFSRGIQFTYQLEYGAAHTRDLGIEVAELAGFPQTVIQQAKETTKRLHQTQGQRKPSPVSSQMELGEKLLFLTDSTLETDEIRQYLRELKRLYASVLSERDIHRPNTVPKDEAGIPGEESESDDVREVVPTQTVTKKKRPHSSASSDHSPSPKRTPISVLLSTASSPNSQQLSSPQQTKQLILPNHPTFAFNTLNQQLRRPFQQKDKTENIAQSPSQVSPTIEDHRNIYEGDKGVPTQYSSETISSPPITKQSPPISHHPLLSTTYSLFNTVTKSFDSQRAQLPFDREE</sequence>
<dbReference type="Pfam" id="PF05190">
    <property type="entry name" value="MutS_IV"/>
    <property type="match status" value="1"/>
</dbReference>
<evidence type="ECO:0000313" key="9">
    <source>
        <dbReference type="Proteomes" id="UP001281761"/>
    </source>
</evidence>
<gene>
    <name evidence="8" type="ORF">BLNAU_14314</name>
</gene>
<dbReference type="InterPro" id="IPR000432">
    <property type="entry name" value="DNA_mismatch_repair_MutS_C"/>
</dbReference>
<dbReference type="PROSITE" id="PS00486">
    <property type="entry name" value="DNA_MISMATCH_REPAIR_2"/>
    <property type="match status" value="1"/>
</dbReference>
<dbReference type="InterPro" id="IPR007696">
    <property type="entry name" value="DNA_mismatch_repair_MutS_core"/>
</dbReference>
<dbReference type="InterPro" id="IPR007861">
    <property type="entry name" value="DNA_mismatch_repair_MutS_clamp"/>
</dbReference>
<feature type="compositionally biased region" description="Basic and acidic residues" evidence="6">
    <location>
        <begin position="375"/>
        <end position="395"/>
    </location>
</feature>
<dbReference type="InterPro" id="IPR011989">
    <property type="entry name" value="ARM-like"/>
</dbReference>
<keyword evidence="9" id="KW-1185">Reference proteome</keyword>
<dbReference type="Gene3D" id="1.10.1420.10">
    <property type="match status" value="2"/>
</dbReference>
<feature type="region of interest" description="Disordered" evidence="6">
    <location>
        <begin position="375"/>
        <end position="396"/>
    </location>
</feature>
<dbReference type="SMART" id="SM00533">
    <property type="entry name" value="MUTSd"/>
    <property type="match status" value="1"/>
</dbReference>
<dbReference type="Proteomes" id="UP001281761">
    <property type="component" value="Unassembled WGS sequence"/>
</dbReference>
<dbReference type="SUPFAM" id="SSF52540">
    <property type="entry name" value="P-loop containing nucleoside triphosphate hydrolases"/>
    <property type="match status" value="1"/>
</dbReference>
<dbReference type="PANTHER" id="PTHR11361:SF21">
    <property type="entry name" value="MUTS PROTEIN HOMOLOG 4"/>
    <property type="match status" value="1"/>
</dbReference>
<comment type="caution">
    <text evidence="8">The sequence shown here is derived from an EMBL/GenBank/DDBJ whole genome shotgun (WGS) entry which is preliminary data.</text>
</comment>
<feature type="region of interest" description="Disordered" evidence="6">
    <location>
        <begin position="1231"/>
        <end position="1250"/>
    </location>
</feature>
<dbReference type="EMBL" id="JARBJD010000130">
    <property type="protein sequence ID" value="KAK2950785.1"/>
    <property type="molecule type" value="Genomic_DNA"/>
</dbReference>
<accession>A0ABQ9XKX1</accession>
<proteinExistence type="inferred from homology"/>
<feature type="region of interest" description="Disordered" evidence="6">
    <location>
        <begin position="1046"/>
        <end position="1213"/>
    </location>
</feature>
<comment type="similarity">
    <text evidence="1">Belongs to the DNA mismatch repair MutS family.</text>
</comment>
<evidence type="ECO:0000256" key="5">
    <source>
        <dbReference type="ARBA" id="ARBA00023254"/>
    </source>
</evidence>
<dbReference type="Pfam" id="PF05192">
    <property type="entry name" value="MutS_III"/>
    <property type="match status" value="1"/>
</dbReference>
<feature type="compositionally biased region" description="Polar residues" evidence="6">
    <location>
        <begin position="1098"/>
        <end position="1108"/>
    </location>
</feature>
<dbReference type="SMART" id="SM00534">
    <property type="entry name" value="MUTSac"/>
    <property type="match status" value="1"/>
</dbReference>
<feature type="region of interest" description="Disordered" evidence="6">
    <location>
        <begin position="2039"/>
        <end position="2092"/>
    </location>
</feature>
<dbReference type="Pfam" id="PF00488">
    <property type="entry name" value="MutS_V"/>
    <property type="match status" value="2"/>
</dbReference>
<evidence type="ECO:0000313" key="8">
    <source>
        <dbReference type="EMBL" id="KAK2950785.1"/>
    </source>
</evidence>
<evidence type="ECO:0000256" key="3">
    <source>
        <dbReference type="ARBA" id="ARBA00022840"/>
    </source>
</evidence>
<evidence type="ECO:0000256" key="4">
    <source>
        <dbReference type="ARBA" id="ARBA00023125"/>
    </source>
</evidence>
<dbReference type="InterPro" id="IPR027417">
    <property type="entry name" value="P-loop_NTPase"/>
</dbReference>
<dbReference type="SUPFAM" id="SSF48371">
    <property type="entry name" value="ARM repeat"/>
    <property type="match status" value="1"/>
</dbReference>